<dbReference type="SUPFAM" id="SSF48264">
    <property type="entry name" value="Cytochrome P450"/>
    <property type="match status" value="1"/>
</dbReference>
<comment type="caution">
    <text evidence="1">The sequence shown here is derived from an EMBL/GenBank/DDBJ whole genome shotgun (WGS) entry which is preliminary data.</text>
</comment>
<sequence length="227" mass="26267">MAPVLLFLGFVSVILVLRYVLMRLIRPSTVRDLRGPPSPSFWIGRSRISRYQSQIGDVEFKWMRDYGSVWRTTGPLWLVQKWREELIGNGTISSGATINVALWLSWAFLDTIAAAGFNYDVDAVDDVSTELHQQYASLFIDSTLYPCKLDTVFKLFWRYIPVDILHLVRFLPSREYIRFHNYTQFMRKFAMEMIRKNESVGSKDILNVLQQANASADNKTKLSVVEV</sequence>
<gene>
    <name evidence="1" type="ORF">EWM64_g4495</name>
</gene>
<protein>
    <recommendedName>
        <fullName evidence="3">Cytochrome P450</fullName>
    </recommendedName>
</protein>
<name>A0A4Y9ZZY8_9AGAM</name>
<proteinExistence type="predicted"/>
<reference evidence="1 2" key="1">
    <citation type="submission" date="2019-02" db="EMBL/GenBank/DDBJ databases">
        <title>Genome sequencing of the rare red list fungi Hericium alpestre (H. flagellum).</title>
        <authorList>
            <person name="Buettner E."/>
            <person name="Kellner H."/>
        </authorList>
    </citation>
    <scope>NUCLEOTIDE SEQUENCE [LARGE SCALE GENOMIC DNA]</scope>
    <source>
        <strain evidence="1 2">DSM 108284</strain>
    </source>
</reference>
<dbReference type="OrthoDB" id="1470350at2759"/>
<dbReference type="AlphaFoldDB" id="A0A4Y9ZZY8"/>
<dbReference type="Proteomes" id="UP000298061">
    <property type="component" value="Unassembled WGS sequence"/>
</dbReference>
<dbReference type="InterPro" id="IPR036396">
    <property type="entry name" value="Cyt_P450_sf"/>
</dbReference>
<accession>A0A4Y9ZZY8</accession>
<dbReference type="EMBL" id="SFCI01000489">
    <property type="protein sequence ID" value="TFY79511.1"/>
    <property type="molecule type" value="Genomic_DNA"/>
</dbReference>
<keyword evidence="2" id="KW-1185">Reference proteome</keyword>
<dbReference type="GO" id="GO:0020037">
    <property type="term" value="F:heme binding"/>
    <property type="evidence" value="ECO:0007669"/>
    <property type="project" value="InterPro"/>
</dbReference>
<dbReference type="STRING" id="135208.A0A4Y9ZZY8"/>
<dbReference type="GO" id="GO:0005506">
    <property type="term" value="F:iron ion binding"/>
    <property type="evidence" value="ECO:0007669"/>
    <property type="project" value="InterPro"/>
</dbReference>
<dbReference type="GO" id="GO:0016705">
    <property type="term" value="F:oxidoreductase activity, acting on paired donors, with incorporation or reduction of molecular oxygen"/>
    <property type="evidence" value="ECO:0007669"/>
    <property type="project" value="InterPro"/>
</dbReference>
<evidence type="ECO:0008006" key="3">
    <source>
        <dbReference type="Google" id="ProtNLM"/>
    </source>
</evidence>
<organism evidence="1 2">
    <name type="scientific">Hericium alpestre</name>
    <dbReference type="NCBI Taxonomy" id="135208"/>
    <lineage>
        <taxon>Eukaryota</taxon>
        <taxon>Fungi</taxon>
        <taxon>Dikarya</taxon>
        <taxon>Basidiomycota</taxon>
        <taxon>Agaricomycotina</taxon>
        <taxon>Agaricomycetes</taxon>
        <taxon>Russulales</taxon>
        <taxon>Hericiaceae</taxon>
        <taxon>Hericium</taxon>
    </lineage>
</organism>
<evidence type="ECO:0000313" key="2">
    <source>
        <dbReference type="Proteomes" id="UP000298061"/>
    </source>
</evidence>
<evidence type="ECO:0000313" key="1">
    <source>
        <dbReference type="EMBL" id="TFY79511.1"/>
    </source>
</evidence>
<dbReference type="Gene3D" id="1.10.630.10">
    <property type="entry name" value="Cytochrome P450"/>
    <property type="match status" value="1"/>
</dbReference>
<dbReference type="GO" id="GO:0004497">
    <property type="term" value="F:monooxygenase activity"/>
    <property type="evidence" value="ECO:0007669"/>
    <property type="project" value="InterPro"/>
</dbReference>